<dbReference type="Proteomes" id="UP001597295">
    <property type="component" value="Unassembled WGS sequence"/>
</dbReference>
<sequence length="267" mass="29623">MSDTYWDRQYNNRLIVPDFADYFAAWKTRTAEARAAYMPLHIPYGDHARQAVDLFRAPAPRGTLFFIHGGYWRAFSREDFAWIAPPFLAAGISVALPSYRLCPEVGISDIAADIEQALTTTWSRLGQHERRRLVVSGHSAGGHLTAHCLATKFEGKDAPYITSGLSISGLFDLAPLMRTSMNDDLKLDPISADTLSPLHRPRVSAAPLLSVYGGSEPPEWHHQSDRLASQWPDVTSAALPFRNHFTALDALADPEHSLHEQALGMFA</sequence>
<gene>
    <name evidence="3" type="ORF">ACFSM5_06020</name>
</gene>
<accession>A0ABW5DMR8</accession>
<dbReference type="Gene3D" id="3.40.50.1820">
    <property type="entry name" value="alpha/beta hydrolase"/>
    <property type="match status" value="1"/>
</dbReference>
<keyword evidence="1 3" id="KW-0378">Hydrolase</keyword>
<evidence type="ECO:0000256" key="1">
    <source>
        <dbReference type="ARBA" id="ARBA00022801"/>
    </source>
</evidence>
<name>A0ABW5DMR8_9PROT</name>
<proteinExistence type="predicted"/>
<protein>
    <submittedName>
        <fullName evidence="3">Alpha/beta hydrolase</fullName>
    </submittedName>
</protein>
<dbReference type="EMBL" id="JBHUIP010000004">
    <property type="protein sequence ID" value="MFD2262438.1"/>
    <property type="molecule type" value="Genomic_DNA"/>
</dbReference>
<dbReference type="InterPro" id="IPR050300">
    <property type="entry name" value="GDXG_lipolytic_enzyme"/>
</dbReference>
<evidence type="ECO:0000259" key="2">
    <source>
        <dbReference type="Pfam" id="PF07859"/>
    </source>
</evidence>
<dbReference type="PANTHER" id="PTHR48081:SF33">
    <property type="entry name" value="KYNURENINE FORMAMIDASE"/>
    <property type="match status" value="1"/>
</dbReference>
<dbReference type="SUPFAM" id="SSF53474">
    <property type="entry name" value="alpha/beta-Hydrolases"/>
    <property type="match status" value="1"/>
</dbReference>
<dbReference type="GO" id="GO:0016787">
    <property type="term" value="F:hydrolase activity"/>
    <property type="evidence" value="ECO:0007669"/>
    <property type="project" value="UniProtKB-KW"/>
</dbReference>
<reference evidence="4" key="1">
    <citation type="journal article" date="2019" name="Int. J. Syst. Evol. Microbiol.">
        <title>The Global Catalogue of Microorganisms (GCM) 10K type strain sequencing project: providing services to taxonomists for standard genome sequencing and annotation.</title>
        <authorList>
            <consortium name="The Broad Institute Genomics Platform"/>
            <consortium name="The Broad Institute Genome Sequencing Center for Infectious Disease"/>
            <person name="Wu L."/>
            <person name="Ma J."/>
        </authorList>
    </citation>
    <scope>NUCLEOTIDE SEQUENCE [LARGE SCALE GENOMIC DNA]</scope>
    <source>
        <strain evidence="4">CGMCC 1.19062</strain>
    </source>
</reference>
<dbReference type="PANTHER" id="PTHR48081">
    <property type="entry name" value="AB HYDROLASE SUPERFAMILY PROTEIN C4A8.06C"/>
    <property type="match status" value="1"/>
</dbReference>
<dbReference type="RefSeq" id="WP_379875398.1">
    <property type="nucleotide sequence ID" value="NZ_JBHUIP010000004.1"/>
</dbReference>
<feature type="domain" description="Alpha/beta hydrolase fold-3" evidence="2">
    <location>
        <begin position="64"/>
        <end position="176"/>
    </location>
</feature>
<dbReference type="InterPro" id="IPR013094">
    <property type="entry name" value="AB_hydrolase_3"/>
</dbReference>
<evidence type="ECO:0000313" key="3">
    <source>
        <dbReference type="EMBL" id="MFD2262438.1"/>
    </source>
</evidence>
<dbReference type="InterPro" id="IPR029058">
    <property type="entry name" value="AB_hydrolase_fold"/>
</dbReference>
<evidence type="ECO:0000313" key="4">
    <source>
        <dbReference type="Proteomes" id="UP001597295"/>
    </source>
</evidence>
<comment type="caution">
    <text evidence="3">The sequence shown here is derived from an EMBL/GenBank/DDBJ whole genome shotgun (WGS) entry which is preliminary data.</text>
</comment>
<organism evidence="3 4">
    <name type="scientific">Lacibacterium aquatile</name>
    <dbReference type="NCBI Taxonomy" id="1168082"/>
    <lineage>
        <taxon>Bacteria</taxon>
        <taxon>Pseudomonadati</taxon>
        <taxon>Pseudomonadota</taxon>
        <taxon>Alphaproteobacteria</taxon>
        <taxon>Rhodospirillales</taxon>
        <taxon>Rhodospirillaceae</taxon>
    </lineage>
</organism>
<keyword evidence="4" id="KW-1185">Reference proteome</keyword>
<dbReference type="Pfam" id="PF07859">
    <property type="entry name" value="Abhydrolase_3"/>
    <property type="match status" value="1"/>
</dbReference>